<proteinExistence type="predicted"/>
<dbReference type="EMBL" id="HBKQ01004976">
    <property type="protein sequence ID" value="CAE2208004.1"/>
    <property type="molecule type" value="Transcribed_RNA"/>
</dbReference>
<dbReference type="InterPro" id="IPR039902">
    <property type="entry name" value="CCDC148/CCDC112"/>
</dbReference>
<name>A0A7S4M8I9_9STRA</name>
<feature type="compositionally biased region" description="Basic and acidic residues" evidence="2">
    <location>
        <begin position="351"/>
        <end position="362"/>
    </location>
</feature>
<accession>A0A7S4M8I9</accession>
<evidence type="ECO:0000313" key="3">
    <source>
        <dbReference type="EMBL" id="CAE2208004.1"/>
    </source>
</evidence>
<protein>
    <submittedName>
        <fullName evidence="3">Uncharacterized protein</fullName>
    </submittedName>
</protein>
<keyword evidence="1" id="KW-0175">Coiled coil</keyword>
<feature type="region of interest" description="Disordered" evidence="2">
    <location>
        <begin position="336"/>
        <end position="362"/>
    </location>
</feature>
<organism evidence="3">
    <name type="scientific">Odontella aurita</name>
    <dbReference type="NCBI Taxonomy" id="265563"/>
    <lineage>
        <taxon>Eukaryota</taxon>
        <taxon>Sar</taxon>
        <taxon>Stramenopiles</taxon>
        <taxon>Ochrophyta</taxon>
        <taxon>Bacillariophyta</taxon>
        <taxon>Mediophyceae</taxon>
        <taxon>Biddulphiophycidae</taxon>
        <taxon>Eupodiscales</taxon>
        <taxon>Odontellaceae</taxon>
        <taxon>Odontella</taxon>
    </lineage>
</organism>
<gene>
    <name evidence="3" type="ORF">OAUR00152_LOCUS3441</name>
</gene>
<reference evidence="3" key="1">
    <citation type="submission" date="2021-01" db="EMBL/GenBank/DDBJ databases">
        <authorList>
            <person name="Corre E."/>
            <person name="Pelletier E."/>
            <person name="Niang G."/>
            <person name="Scheremetjew M."/>
            <person name="Finn R."/>
            <person name="Kale V."/>
            <person name="Holt S."/>
            <person name="Cochrane G."/>
            <person name="Meng A."/>
            <person name="Brown T."/>
            <person name="Cohen L."/>
        </authorList>
    </citation>
    <scope>NUCLEOTIDE SEQUENCE</scope>
    <source>
        <strain evidence="3">Isolate 1302-5</strain>
    </source>
</reference>
<dbReference type="AlphaFoldDB" id="A0A7S4M8I9"/>
<feature type="compositionally biased region" description="Basic and acidic residues" evidence="2">
    <location>
        <begin position="522"/>
        <end position="533"/>
    </location>
</feature>
<evidence type="ECO:0000256" key="2">
    <source>
        <dbReference type="SAM" id="MobiDB-lite"/>
    </source>
</evidence>
<dbReference type="PANTHER" id="PTHR21549:SF0">
    <property type="entry name" value="COILED-COIL DOMAIN-CONTAINING PROTEIN 112"/>
    <property type="match status" value="1"/>
</dbReference>
<dbReference type="PANTHER" id="PTHR21549">
    <property type="entry name" value="MUTATED IN BLADDER CANCER 1"/>
    <property type="match status" value="1"/>
</dbReference>
<feature type="region of interest" description="Disordered" evidence="2">
    <location>
        <begin position="508"/>
        <end position="533"/>
    </location>
</feature>
<sequence>MVETEEYESSEFRRWKLDYHTLSVRSKYIETECVKVRSAVLPGASVACHPQSRSQSSRSKLLEDVADQLRWRYSTTLRLLRSHVYTAISALRSIRSGHAQTISAGKEECRTAVEAYESQLADIIESTSISRDEFEREAVVMERGISGVVGKMERWETSANVAGRDNNSGVARRQSNGLHHPIRNLGVVSGISPTLPRNKLPAGSAAEVGLDDGEIREAVAKIDAAICASGGKTGGWDEEEHRSFVRLWTRHCSQGRKRIGGLAEMCHGETILLGRSDSDIVDYSMWYEIYLERVEKKKALIAQWKESCSQARAGTKGAGGGSGNEDRGVELYKENRAPNGKSRIGGSAEAVNKKRMDRDTHERLKTKEAIEKWREDRQRNNWDEERAREEREEEGRRIEKEKKMVIDARLKKRLADWKTAEEERKAQAAAASAKLSQTHPRLTRAELERRRQSDIDRAKALSQVKKRARGDLGQARQNRIARLASSVCTIGDGLAGMKRDSGRLVRATSSSSRRGLSAEELEDRHEAAKKVGAHEGRVPLAARDLTSGVGLRRAVPTWRRGL</sequence>
<evidence type="ECO:0000256" key="1">
    <source>
        <dbReference type="ARBA" id="ARBA00023054"/>
    </source>
</evidence>